<feature type="chain" id="PRO_5019310241" description="Exopolysaccharide biosynthesis protein" evidence="1">
    <location>
        <begin position="24"/>
        <end position="130"/>
    </location>
</feature>
<keyword evidence="1" id="KW-0732">Signal</keyword>
<sequence>MFKPQTSLSILASLALLSGCAGEYTFNSNLDSQAIDEYFKPGEVTLFDKGVQPRQSYKILGLVQGQACQQTVNDAPADKAQARTEARRNAADMGANGLLIQNCHVIDEPDSSCQSQALCVGKAIKLQNNN</sequence>
<protein>
    <recommendedName>
        <fullName evidence="4">Exopolysaccharide biosynthesis protein</fullName>
    </recommendedName>
</protein>
<dbReference type="KEGG" id="smai:EXU30_16340"/>
<dbReference type="Gene3D" id="3.30.110.70">
    <property type="entry name" value="Hypothetical protein apc22750. Chain B"/>
    <property type="match status" value="1"/>
</dbReference>
<dbReference type="GO" id="GO:0035556">
    <property type="term" value="P:intracellular signal transduction"/>
    <property type="evidence" value="ECO:0007669"/>
    <property type="project" value="InterPro"/>
</dbReference>
<dbReference type="RefSeq" id="WP_130601807.1">
    <property type="nucleotide sequence ID" value="NZ_CP036200.1"/>
</dbReference>
<reference evidence="2 3" key="1">
    <citation type="submission" date="2019-02" db="EMBL/GenBank/DDBJ databases">
        <title>Shewanella sp. D4-2 isolated from Dokdo Island.</title>
        <authorList>
            <person name="Baek K."/>
        </authorList>
    </citation>
    <scope>NUCLEOTIDE SEQUENCE [LARGE SCALE GENOMIC DNA]</scope>
    <source>
        <strain evidence="2 3">D4-2</strain>
    </source>
</reference>
<evidence type="ECO:0008006" key="4">
    <source>
        <dbReference type="Google" id="ProtNLM"/>
    </source>
</evidence>
<feature type="signal peptide" evidence="1">
    <location>
        <begin position="1"/>
        <end position="23"/>
    </location>
</feature>
<dbReference type="AlphaFoldDB" id="A0A411PKM2"/>
<keyword evidence="3" id="KW-1185">Reference proteome</keyword>
<dbReference type="OrthoDB" id="6399623at2"/>
<dbReference type="InterPro" id="IPR030852">
    <property type="entry name" value="RcsF"/>
</dbReference>
<dbReference type="EMBL" id="CP036200">
    <property type="protein sequence ID" value="QBF84067.1"/>
    <property type="molecule type" value="Genomic_DNA"/>
</dbReference>
<dbReference type="PROSITE" id="PS51257">
    <property type="entry name" value="PROKAR_LIPOPROTEIN"/>
    <property type="match status" value="1"/>
</dbReference>
<proteinExistence type="predicted"/>
<dbReference type="Proteomes" id="UP000291106">
    <property type="component" value="Chromosome"/>
</dbReference>
<name>A0A411PKM2_9GAMM</name>
<dbReference type="GO" id="GO:0009279">
    <property type="term" value="C:cell outer membrane"/>
    <property type="evidence" value="ECO:0007669"/>
    <property type="project" value="InterPro"/>
</dbReference>
<accession>A0A411PKM2</accession>
<evidence type="ECO:0000313" key="3">
    <source>
        <dbReference type="Proteomes" id="UP000291106"/>
    </source>
</evidence>
<dbReference type="Pfam" id="PF16358">
    <property type="entry name" value="RcsF"/>
    <property type="match status" value="1"/>
</dbReference>
<organism evidence="2 3">
    <name type="scientific">Shewanella maritima</name>
    <dbReference type="NCBI Taxonomy" id="2520507"/>
    <lineage>
        <taxon>Bacteria</taxon>
        <taxon>Pseudomonadati</taxon>
        <taxon>Pseudomonadota</taxon>
        <taxon>Gammaproteobacteria</taxon>
        <taxon>Alteromonadales</taxon>
        <taxon>Shewanellaceae</taxon>
        <taxon>Shewanella</taxon>
    </lineage>
</organism>
<evidence type="ECO:0000313" key="2">
    <source>
        <dbReference type="EMBL" id="QBF84067.1"/>
    </source>
</evidence>
<evidence type="ECO:0000256" key="1">
    <source>
        <dbReference type="SAM" id="SignalP"/>
    </source>
</evidence>
<gene>
    <name evidence="2" type="ORF">EXU30_16340</name>
</gene>